<accession>A0A3G3K0A1</accession>
<feature type="domain" description="GGDEF" evidence="3">
    <location>
        <begin position="394"/>
        <end position="528"/>
    </location>
</feature>
<dbReference type="InterPro" id="IPR043128">
    <property type="entry name" value="Rev_trsase/Diguanyl_cyclase"/>
</dbReference>
<reference evidence="4 5" key="1">
    <citation type="submission" date="2018-10" db="EMBL/GenBank/DDBJ databases">
        <title>Genome Sequence of Cohnella sp.</title>
        <authorList>
            <person name="Srinivasan S."/>
            <person name="Kim M.K."/>
        </authorList>
    </citation>
    <scope>NUCLEOTIDE SEQUENCE [LARGE SCALE GENOMIC DNA]</scope>
    <source>
        <strain evidence="4 5">18JY8-7</strain>
    </source>
</reference>
<dbReference type="NCBIfam" id="TIGR00229">
    <property type="entry name" value="sensory_box"/>
    <property type="match status" value="1"/>
</dbReference>
<evidence type="ECO:0000256" key="1">
    <source>
        <dbReference type="SAM" id="Phobius"/>
    </source>
</evidence>
<dbReference type="FunFam" id="3.30.70.270:FF:000001">
    <property type="entry name" value="Diguanylate cyclase domain protein"/>
    <property type="match status" value="1"/>
</dbReference>
<evidence type="ECO:0000259" key="2">
    <source>
        <dbReference type="PROSITE" id="PS50112"/>
    </source>
</evidence>
<dbReference type="CDD" id="cd01949">
    <property type="entry name" value="GGDEF"/>
    <property type="match status" value="1"/>
</dbReference>
<feature type="transmembrane region" description="Helical" evidence="1">
    <location>
        <begin position="38"/>
        <end position="59"/>
    </location>
</feature>
<organism evidence="4 5">
    <name type="scientific">Cohnella candidum</name>
    <dbReference type="NCBI Taxonomy" id="2674991"/>
    <lineage>
        <taxon>Bacteria</taxon>
        <taxon>Bacillati</taxon>
        <taxon>Bacillota</taxon>
        <taxon>Bacilli</taxon>
        <taxon>Bacillales</taxon>
        <taxon>Paenibacillaceae</taxon>
        <taxon>Cohnella</taxon>
    </lineage>
</organism>
<dbReference type="SMART" id="SM00091">
    <property type="entry name" value="PAS"/>
    <property type="match status" value="1"/>
</dbReference>
<dbReference type="Proteomes" id="UP000269097">
    <property type="component" value="Chromosome"/>
</dbReference>
<dbReference type="InterPro" id="IPR035965">
    <property type="entry name" value="PAS-like_dom_sf"/>
</dbReference>
<keyword evidence="1" id="KW-0472">Membrane</keyword>
<keyword evidence="1" id="KW-0812">Transmembrane</keyword>
<dbReference type="Pfam" id="PF00990">
    <property type="entry name" value="GGDEF"/>
    <property type="match status" value="1"/>
</dbReference>
<dbReference type="Gene3D" id="3.30.450.20">
    <property type="entry name" value="PAS domain"/>
    <property type="match status" value="1"/>
</dbReference>
<feature type="transmembrane region" description="Helical" evidence="1">
    <location>
        <begin position="179"/>
        <end position="201"/>
    </location>
</feature>
<dbReference type="SMART" id="SM00267">
    <property type="entry name" value="GGDEF"/>
    <property type="match status" value="1"/>
</dbReference>
<dbReference type="InterPro" id="IPR029787">
    <property type="entry name" value="Nucleotide_cyclase"/>
</dbReference>
<gene>
    <name evidence="4" type="ORF">EAV92_15890</name>
</gene>
<feature type="transmembrane region" description="Helical" evidence="1">
    <location>
        <begin position="137"/>
        <end position="158"/>
    </location>
</feature>
<evidence type="ECO:0000259" key="3">
    <source>
        <dbReference type="PROSITE" id="PS50887"/>
    </source>
</evidence>
<dbReference type="EMBL" id="CP033433">
    <property type="protein sequence ID" value="AYQ73928.1"/>
    <property type="molecule type" value="Genomic_DNA"/>
</dbReference>
<dbReference type="InterPro" id="IPR000160">
    <property type="entry name" value="GGDEF_dom"/>
</dbReference>
<evidence type="ECO:0000313" key="4">
    <source>
        <dbReference type="EMBL" id="AYQ73928.1"/>
    </source>
</evidence>
<dbReference type="KEGG" id="coh:EAV92_15890"/>
<dbReference type="PROSITE" id="PS50887">
    <property type="entry name" value="GGDEF"/>
    <property type="match status" value="1"/>
</dbReference>
<dbReference type="Pfam" id="PF13188">
    <property type="entry name" value="PAS_8"/>
    <property type="match status" value="1"/>
</dbReference>
<dbReference type="CDD" id="cd00130">
    <property type="entry name" value="PAS"/>
    <property type="match status" value="1"/>
</dbReference>
<dbReference type="Gene3D" id="3.30.70.270">
    <property type="match status" value="1"/>
</dbReference>
<feature type="domain" description="PAS" evidence="2">
    <location>
        <begin position="238"/>
        <end position="279"/>
    </location>
</feature>
<feature type="transmembrane region" description="Helical" evidence="1">
    <location>
        <begin position="6"/>
        <end position="26"/>
    </location>
</feature>
<dbReference type="InterPro" id="IPR000014">
    <property type="entry name" value="PAS"/>
</dbReference>
<feature type="transmembrane region" description="Helical" evidence="1">
    <location>
        <begin position="97"/>
        <end position="117"/>
    </location>
</feature>
<feature type="transmembrane region" description="Helical" evidence="1">
    <location>
        <begin position="207"/>
        <end position="225"/>
    </location>
</feature>
<dbReference type="NCBIfam" id="TIGR00254">
    <property type="entry name" value="GGDEF"/>
    <property type="match status" value="1"/>
</dbReference>
<dbReference type="PANTHER" id="PTHR44757:SF2">
    <property type="entry name" value="BIOFILM ARCHITECTURE MAINTENANCE PROTEIN MBAA"/>
    <property type="match status" value="1"/>
</dbReference>
<dbReference type="PROSITE" id="PS50112">
    <property type="entry name" value="PAS"/>
    <property type="match status" value="1"/>
</dbReference>
<sequence length="533" mass="61259">MLMTYLYIFYFFLPFLFLFYTGIEVLHRDPRNKLHRVTMEFMLSCSLLYLGDFFGHMLPLEQSDFGLRLKLIGGFFTMSVGMYFFQILNKFSLRSVLFHVVALFPLVCIVPLILNMPAFRFEYLAGPYFRTEHYNEAYRWVIYSVAAIAMAGFVSQIVRAFNQYRTKEISVLERKRIRLILGGGLACVVWVVVSEAVFKPLLPDVPWVPYSALDSFAVLIFALFIRHAMVNYEFLSTADLRYKILFNLTSQGIFLLDDHGRLVEMNPAAVAMTGFSPNETCWKGMLLADVVTLEDTSQYELFSHAIRNRIPLHLVSRIRNRRGEAYVVESDMVHMEVEGRYWRYLTNTDITLQTENERKLRQLAYHDSLTGLLNRRSFMEILTDKIAEWPAQGQGFAVYLIDLDHFKWVNDTLGHAAGDELLQVLSQRLKEIAPGRSHAARMGGDEFVLLLEGAEGVRDVTDVADRLTSELNKPVRLSDQDYEMTASVGIRIVAGEENAELETILKDADRAMYEAKQAGRNRYRVFGTAMVES</sequence>
<protein>
    <submittedName>
        <fullName evidence="4">GGDEF domain-containing protein</fullName>
    </submittedName>
</protein>
<dbReference type="SUPFAM" id="SSF55785">
    <property type="entry name" value="PYP-like sensor domain (PAS domain)"/>
    <property type="match status" value="1"/>
</dbReference>
<feature type="transmembrane region" description="Helical" evidence="1">
    <location>
        <begin position="65"/>
        <end position="85"/>
    </location>
</feature>
<proteinExistence type="predicted"/>
<dbReference type="AlphaFoldDB" id="A0A3G3K0A1"/>
<keyword evidence="1" id="KW-1133">Transmembrane helix</keyword>
<dbReference type="InterPro" id="IPR052155">
    <property type="entry name" value="Biofilm_reg_signaling"/>
</dbReference>
<name>A0A3G3K0A1_9BACL</name>
<dbReference type="PANTHER" id="PTHR44757">
    <property type="entry name" value="DIGUANYLATE CYCLASE DGCP"/>
    <property type="match status" value="1"/>
</dbReference>
<dbReference type="SUPFAM" id="SSF55073">
    <property type="entry name" value="Nucleotide cyclase"/>
    <property type="match status" value="1"/>
</dbReference>
<evidence type="ECO:0000313" key="5">
    <source>
        <dbReference type="Proteomes" id="UP000269097"/>
    </source>
</evidence>
<keyword evidence="5" id="KW-1185">Reference proteome</keyword>